<proteinExistence type="predicted"/>
<protein>
    <submittedName>
        <fullName evidence="1">Uncharacterized protein</fullName>
    </submittedName>
</protein>
<evidence type="ECO:0000313" key="1">
    <source>
        <dbReference type="EMBL" id="MCI94644.1"/>
    </source>
</evidence>
<dbReference type="AlphaFoldDB" id="A0A392W1V1"/>
<reference evidence="1 2" key="1">
    <citation type="journal article" date="2018" name="Front. Plant Sci.">
        <title>Red Clover (Trifolium pratense) and Zigzag Clover (T. medium) - A Picture of Genomic Similarities and Differences.</title>
        <authorList>
            <person name="Dluhosova J."/>
            <person name="Istvanek J."/>
            <person name="Nedelnik J."/>
            <person name="Repkova J."/>
        </authorList>
    </citation>
    <scope>NUCLEOTIDE SEQUENCE [LARGE SCALE GENOMIC DNA]</scope>
    <source>
        <strain evidence="2">cv. 10/8</strain>
        <tissue evidence="1">Leaf</tissue>
    </source>
</reference>
<dbReference type="EMBL" id="LXQA011362201">
    <property type="protein sequence ID" value="MCI94644.1"/>
    <property type="molecule type" value="Genomic_DNA"/>
</dbReference>
<comment type="caution">
    <text evidence="1">The sequence shown here is derived from an EMBL/GenBank/DDBJ whole genome shotgun (WGS) entry which is preliminary data.</text>
</comment>
<evidence type="ECO:0000313" key="2">
    <source>
        <dbReference type="Proteomes" id="UP000265520"/>
    </source>
</evidence>
<accession>A0A392W1V1</accession>
<dbReference type="Proteomes" id="UP000265520">
    <property type="component" value="Unassembled WGS sequence"/>
</dbReference>
<name>A0A392W1V1_9FABA</name>
<feature type="non-terminal residue" evidence="1">
    <location>
        <position position="1"/>
    </location>
</feature>
<sequence length="28" mass="3244">VNRVTGARTRQELMIEAELGLEDFRLLL</sequence>
<keyword evidence="2" id="KW-1185">Reference proteome</keyword>
<organism evidence="1 2">
    <name type="scientific">Trifolium medium</name>
    <dbReference type="NCBI Taxonomy" id="97028"/>
    <lineage>
        <taxon>Eukaryota</taxon>
        <taxon>Viridiplantae</taxon>
        <taxon>Streptophyta</taxon>
        <taxon>Embryophyta</taxon>
        <taxon>Tracheophyta</taxon>
        <taxon>Spermatophyta</taxon>
        <taxon>Magnoliopsida</taxon>
        <taxon>eudicotyledons</taxon>
        <taxon>Gunneridae</taxon>
        <taxon>Pentapetalae</taxon>
        <taxon>rosids</taxon>
        <taxon>fabids</taxon>
        <taxon>Fabales</taxon>
        <taxon>Fabaceae</taxon>
        <taxon>Papilionoideae</taxon>
        <taxon>50 kb inversion clade</taxon>
        <taxon>NPAAA clade</taxon>
        <taxon>Hologalegina</taxon>
        <taxon>IRL clade</taxon>
        <taxon>Trifolieae</taxon>
        <taxon>Trifolium</taxon>
    </lineage>
</organism>